<proteinExistence type="predicted"/>
<protein>
    <submittedName>
        <fullName evidence="3">Monoamine oxidase</fullName>
        <ecNumber evidence="3">1.4.3.4</ecNumber>
    </submittedName>
</protein>
<organism evidence="3 4">
    <name type="scientific">Microlunatus parietis</name>
    <dbReference type="NCBI Taxonomy" id="682979"/>
    <lineage>
        <taxon>Bacteria</taxon>
        <taxon>Bacillati</taxon>
        <taxon>Actinomycetota</taxon>
        <taxon>Actinomycetes</taxon>
        <taxon>Propionibacteriales</taxon>
        <taxon>Propionibacteriaceae</taxon>
        <taxon>Microlunatus</taxon>
    </lineage>
</organism>
<evidence type="ECO:0000259" key="2">
    <source>
        <dbReference type="Pfam" id="PF01593"/>
    </source>
</evidence>
<evidence type="ECO:0000256" key="1">
    <source>
        <dbReference type="SAM" id="SignalP"/>
    </source>
</evidence>
<evidence type="ECO:0000313" key="4">
    <source>
        <dbReference type="Proteomes" id="UP000569914"/>
    </source>
</evidence>
<feature type="signal peptide" evidence="1">
    <location>
        <begin position="1"/>
        <end position="26"/>
    </location>
</feature>
<dbReference type="SUPFAM" id="SSF54373">
    <property type="entry name" value="FAD-linked reductases, C-terminal domain"/>
    <property type="match status" value="1"/>
</dbReference>
<dbReference type="Gene3D" id="3.90.660.10">
    <property type="match status" value="1"/>
</dbReference>
<dbReference type="RefSeq" id="WP_179747880.1">
    <property type="nucleotide sequence ID" value="NZ_JACCBU010000001.1"/>
</dbReference>
<dbReference type="Gene3D" id="3.50.50.60">
    <property type="entry name" value="FAD/NAD(P)-binding domain"/>
    <property type="match status" value="1"/>
</dbReference>
<dbReference type="InterPro" id="IPR050281">
    <property type="entry name" value="Flavin_monoamine_oxidase"/>
</dbReference>
<keyword evidence="4" id="KW-1185">Reference proteome</keyword>
<dbReference type="PANTHER" id="PTHR10742:SF342">
    <property type="entry name" value="AMINE OXIDASE"/>
    <property type="match status" value="1"/>
</dbReference>
<dbReference type="GO" id="GO:0009063">
    <property type="term" value="P:amino acid catabolic process"/>
    <property type="evidence" value="ECO:0007669"/>
    <property type="project" value="TreeGrafter"/>
</dbReference>
<dbReference type="Gene3D" id="1.20.1440.240">
    <property type="match status" value="1"/>
</dbReference>
<accession>A0A7Y9I2M6</accession>
<name>A0A7Y9I2M6_9ACTN</name>
<reference evidence="3 4" key="1">
    <citation type="submission" date="2020-07" db="EMBL/GenBank/DDBJ databases">
        <title>Sequencing the genomes of 1000 actinobacteria strains.</title>
        <authorList>
            <person name="Klenk H.-P."/>
        </authorList>
    </citation>
    <scope>NUCLEOTIDE SEQUENCE [LARGE SCALE GENOMIC DNA]</scope>
    <source>
        <strain evidence="3 4">DSM 22083</strain>
    </source>
</reference>
<feature type="chain" id="PRO_5038525290" evidence="1">
    <location>
        <begin position="27"/>
        <end position="523"/>
    </location>
</feature>
<keyword evidence="3" id="KW-0560">Oxidoreductase</keyword>
<dbReference type="Pfam" id="PF01593">
    <property type="entry name" value="Amino_oxidase"/>
    <property type="match status" value="1"/>
</dbReference>
<dbReference type="EC" id="1.4.3.4" evidence="3"/>
<dbReference type="AlphaFoldDB" id="A0A7Y9I2M6"/>
<dbReference type="PRINTS" id="PR00419">
    <property type="entry name" value="ADXRDTASE"/>
</dbReference>
<dbReference type="EMBL" id="JACCBU010000001">
    <property type="protein sequence ID" value="NYE69108.1"/>
    <property type="molecule type" value="Genomic_DNA"/>
</dbReference>
<dbReference type="GO" id="GO:0097621">
    <property type="term" value="F:monoamine oxidase activity"/>
    <property type="evidence" value="ECO:0007669"/>
    <property type="project" value="UniProtKB-EC"/>
</dbReference>
<dbReference type="PROSITE" id="PS51318">
    <property type="entry name" value="TAT"/>
    <property type="match status" value="1"/>
</dbReference>
<dbReference type="Proteomes" id="UP000569914">
    <property type="component" value="Unassembled WGS sequence"/>
</dbReference>
<dbReference type="SUPFAM" id="SSF51905">
    <property type="entry name" value="FAD/NAD(P)-binding domain"/>
    <property type="match status" value="1"/>
</dbReference>
<feature type="domain" description="Amine oxidase" evidence="2">
    <location>
        <begin position="63"/>
        <end position="515"/>
    </location>
</feature>
<dbReference type="GO" id="GO:0001716">
    <property type="term" value="F:L-amino-acid oxidase activity"/>
    <property type="evidence" value="ECO:0007669"/>
    <property type="project" value="TreeGrafter"/>
</dbReference>
<evidence type="ECO:0000313" key="3">
    <source>
        <dbReference type="EMBL" id="NYE69108.1"/>
    </source>
</evidence>
<dbReference type="PANTHER" id="PTHR10742">
    <property type="entry name" value="FLAVIN MONOAMINE OXIDASE"/>
    <property type="match status" value="1"/>
</dbReference>
<keyword evidence="1" id="KW-0732">Signal</keyword>
<gene>
    <name evidence="3" type="ORF">BKA15_000437</name>
</gene>
<dbReference type="InterPro" id="IPR006311">
    <property type="entry name" value="TAT_signal"/>
</dbReference>
<comment type="caution">
    <text evidence="3">The sequence shown here is derived from an EMBL/GenBank/DDBJ whole genome shotgun (WGS) entry which is preliminary data.</text>
</comment>
<dbReference type="InterPro" id="IPR002937">
    <property type="entry name" value="Amino_oxidase"/>
</dbReference>
<dbReference type="InterPro" id="IPR036188">
    <property type="entry name" value="FAD/NAD-bd_sf"/>
</dbReference>
<sequence>MATTRRSFIQRLGVAGGAGLAYSALASLELAPAAAADSFQPLTPRDRPGPGHRSVVVLGGGPAGLCSAYELRKAGYRVTLLEARQRPGGRVWSARGGTVETDLRGERQECRFSDGHHLNVGATRIPQDHLTLDYARELGVPIVPFGNQNANTYVRYAGPTSLNNKPIRYRQAKADLLGYVSELLAKATQRGSLDDTLSTEDKERLAEFLSSYGDLSSDGRYLGSDRRGYVTEPGAGTEFGEVGDPASLSETVRSGIGRNFAFDFGYDQAMQMLTVAGGMDQLHRAFARELGRDVIKYGAEVISCKNTPQGVTVEYKIDKRVRRIEADYVICTIPPHLVPRLQHNLSAEVVAALRTPVPLSSGKLGIEYRRRWWELDDRIYGGASNTDLDIAQIMYPSDNLHAKRGVVVGYYSTGPRHERFDVLNHAGRVAKALDEGAQIHGDKYRKGIAATFSGAWKQTRYSEGAWVSWPGGAEQSAAYRALLEPAGRIYFAGDHLSNAIAWQHGAFVSARAVVGQLNERAHR</sequence>